<comment type="caution">
    <text evidence="1">The sequence shown here is derived from an EMBL/GenBank/DDBJ whole genome shotgun (WGS) entry which is preliminary data.</text>
</comment>
<evidence type="ECO:0000313" key="2">
    <source>
        <dbReference type="Proteomes" id="UP001165079"/>
    </source>
</evidence>
<evidence type="ECO:0000313" key="1">
    <source>
        <dbReference type="EMBL" id="GLZ78149.1"/>
    </source>
</evidence>
<dbReference type="EMBL" id="BSTX01000002">
    <property type="protein sequence ID" value="GLZ78149.1"/>
    <property type="molecule type" value="Genomic_DNA"/>
</dbReference>
<proteinExistence type="predicted"/>
<organism evidence="1 2">
    <name type="scientific">Actinorhabdospora filicis</name>
    <dbReference type="NCBI Taxonomy" id="1785913"/>
    <lineage>
        <taxon>Bacteria</taxon>
        <taxon>Bacillati</taxon>
        <taxon>Actinomycetota</taxon>
        <taxon>Actinomycetes</taxon>
        <taxon>Micromonosporales</taxon>
        <taxon>Micromonosporaceae</taxon>
        <taxon>Actinorhabdospora</taxon>
    </lineage>
</organism>
<gene>
    <name evidence="1" type="ORF">Afil01_29560</name>
</gene>
<dbReference type="AlphaFoldDB" id="A0A9W6SJE6"/>
<keyword evidence="2" id="KW-1185">Reference proteome</keyword>
<sequence>MHTYSDVTAEIGKTKTALYKCWLELTSTINGQQNAAPSWMIGHFIETEYNKIDLAFGWVFEVPEPGFFTDMHNRAHQAVNFVQRSTYASAAGMIGDKVGHWKGAAAANFHGQFIKSMENSVDRQKALTAAVANAYGCVQGVCQLGLESAINTAKVAQQAYQAASRQGGGMSSDGIKMFWNVTAVATGIAAAAVTGGGTLGMWLEGATAVSGFFANLVEDSAPEKKLAIQGGDPIAVTDSFVTAMGKARTNYLQAVQKWEEEARKDMAKATEQYQERLLPLRPTIAPA</sequence>
<name>A0A9W6SJE6_9ACTN</name>
<protein>
    <submittedName>
        <fullName evidence="1">Uncharacterized protein</fullName>
    </submittedName>
</protein>
<dbReference type="Proteomes" id="UP001165079">
    <property type="component" value="Unassembled WGS sequence"/>
</dbReference>
<dbReference type="RefSeq" id="WP_285663320.1">
    <property type="nucleotide sequence ID" value="NZ_BSTX01000002.1"/>
</dbReference>
<accession>A0A9W6SJE6</accession>
<reference evidence="1" key="1">
    <citation type="submission" date="2023-03" db="EMBL/GenBank/DDBJ databases">
        <title>Actinorhabdospora filicis NBRC 111898.</title>
        <authorList>
            <person name="Ichikawa N."/>
            <person name="Sato H."/>
            <person name="Tonouchi N."/>
        </authorList>
    </citation>
    <scope>NUCLEOTIDE SEQUENCE</scope>
    <source>
        <strain evidence="1">NBRC 111898</strain>
    </source>
</reference>